<dbReference type="RefSeq" id="XP_022248272.1">
    <property type="nucleotide sequence ID" value="XM_022392564.1"/>
</dbReference>
<evidence type="ECO:0000256" key="9">
    <source>
        <dbReference type="ARBA" id="ARBA00023180"/>
    </source>
</evidence>
<keyword evidence="11" id="KW-0479">Metal-binding</keyword>
<dbReference type="Gene3D" id="3.90.550.10">
    <property type="entry name" value="Spore Coat Polysaccharide Biosynthesis Protein SpsA, Chain A"/>
    <property type="match status" value="1"/>
</dbReference>
<evidence type="ECO:0000256" key="4">
    <source>
        <dbReference type="ARBA" id="ARBA00022679"/>
    </source>
</evidence>
<evidence type="ECO:0000256" key="11">
    <source>
        <dbReference type="RuleBase" id="RU363127"/>
    </source>
</evidence>
<dbReference type="EC" id="2.4.1.135" evidence="3 11"/>
<proteinExistence type="inferred from homology"/>
<name>A0ABM1SXB6_LIMPO</name>
<dbReference type="Pfam" id="PF03360">
    <property type="entry name" value="Glyco_transf_43"/>
    <property type="match status" value="1"/>
</dbReference>
<dbReference type="PANTHER" id="PTHR10896:SF65">
    <property type="entry name" value="GALACTOSYLGALACTOSYLXYLOSYLPROTEIN 3-BETA-GLUCURONOSYLTRANSFERASE 3"/>
    <property type="match status" value="1"/>
</dbReference>
<evidence type="ECO:0000256" key="8">
    <source>
        <dbReference type="ARBA" id="ARBA00023136"/>
    </source>
</evidence>
<protein>
    <recommendedName>
        <fullName evidence="3 11">Galactosylgalactosylxylosylprotein 3-beta-glucuronosyltransferase</fullName>
        <ecNumber evidence="3 11">2.4.1.135</ecNumber>
    </recommendedName>
</protein>
<comment type="cofactor">
    <cofactor evidence="11">
        <name>Mn(2+)</name>
        <dbReference type="ChEBI" id="CHEBI:29035"/>
    </cofactor>
</comment>
<comment type="catalytic activity">
    <reaction evidence="10 11">
        <text>3-O-(beta-D-galactosyl-(1-&gt;3)-beta-D-galactosyl-(1-&gt;4)-beta-D-xylosyl)-L-seryl-[protein] + UDP-alpha-D-glucuronate = 3-O-(beta-D-GlcA-(1-&gt;3)-beta-D-Gal-(1-&gt;3)-beta-D-Gal-(1-&gt;4)-beta-D-Xyl)-L-seryl-[protein] + UDP + H(+)</text>
        <dbReference type="Rhea" id="RHEA:24168"/>
        <dbReference type="Rhea" id="RHEA-COMP:12571"/>
        <dbReference type="Rhea" id="RHEA-COMP:12573"/>
        <dbReference type="ChEBI" id="CHEBI:15378"/>
        <dbReference type="ChEBI" id="CHEBI:58052"/>
        <dbReference type="ChEBI" id="CHEBI:58223"/>
        <dbReference type="ChEBI" id="CHEBI:132090"/>
        <dbReference type="ChEBI" id="CHEBI:132093"/>
        <dbReference type="EC" id="2.4.1.135"/>
    </reaction>
</comment>
<organism evidence="12 13">
    <name type="scientific">Limulus polyphemus</name>
    <name type="common">Atlantic horseshoe crab</name>
    <dbReference type="NCBI Taxonomy" id="6850"/>
    <lineage>
        <taxon>Eukaryota</taxon>
        <taxon>Metazoa</taxon>
        <taxon>Ecdysozoa</taxon>
        <taxon>Arthropoda</taxon>
        <taxon>Chelicerata</taxon>
        <taxon>Merostomata</taxon>
        <taxon>Xiphosura</taxon>
        <taxon>Limulidae</taxon>
        <taxon>Limulus</taxon>
    </lineage>
</organism>
<keyword evidence="6 11" id="KW-0735">Signal-anchor</keyword>
<comment type="similarity">
    <text evidence="2 11">Belongs to the glycosyltransferase 43 family.</text>
</comment>
<dbReference type="SUPFAM" id="SSF53448">
    <property type="entry name" value="Nucleotide-diphospho-sugar transferases"/>
    <property type="match status" value="1"/>
</dbReference>
<dbReference type="PANTHER" id="PTHR10896">
    <property type="entry name" value="GALACTOSYLGALACTOSYLXYLOSYLPROTEIN 3-BETA-GLUCURONOSYLTRANSFERASE BETA-1,3-GLUCURONYLTRANSFERASE"/>
    <property type="match status" value="1"/>
</dbReference>
<keyword evidence="9" id="KW-0325">Glycoprotein</keyword>
<keyword evidence="7 11" id="KW-1133">Transmembrane helix</keyword>
<keyword evidence="11" id="KW-0464">Manganese</keyword>
<evidence type="ECO:0000256" key="5">
    <source>
        <dbReference type="ARBA" id="ARBA00022692"/>
    </source>
</evidence>
<keyword evidence="11" id="KW-0333">Golgi apparatus</keyword>
<comment type="pathway">
    <text evidence="11">Protein modification; protein glycosylation.</text>
</comment>
<keyword evidence="5 11" id="KW-0812">Transmembrane</keyword>
<accession>A0ABM1SXB6</accession>
<reference evidence="13" key="1">
    <citation type="submission" date="2025-08" db="UniProtKB">
        <authorList>
            <consortium name="RefSeq"/>
        </authorList>
    </citation>
    <scope>IDENTIFICATION</scope>
    <source>
        <tissue evidence="13">Muscle</tissue>
    </source>
</reference>
<evidence type="ECO:0000256" key="10">
    <source>
        <dbReference type="ARBA" id="ARBA00047979"/>
    </source>
</evidence>
<evidence type="ECO:0000256" key="1">
    <source>
        <dbReference type="ARBA" id="ARBA00004606"/>
    </source>
</evidence>
<sequence>MLLKTRLVLFSPLVIFFFISYKALLLLEQGQKLPTIFIITPTYHRPVQQPELIRLSQTLKLVSNVHWIVVEDAAQKTERLRHLLERTGIAYTHLATGNKQTACSGTERPGRGVTNREVGLAWLRQNAKDGVVFFADDDNSYDLRLFDEADKSPNRSPTPVAWSMPPNEGNVSQVVMLTEFMLDSKQTSKKFVAKHGMTNKSKMKIFDCYYM</sequence>
<dbReference type="InterPro" id="IPR005027">
    <property type="entry name" value="Glyco_trans_43"/>
</dbReference>
<dbReference type="Proteomes" id="UP000694941">
    <property type="component" value="Unplaced"/>
</dbReference>
<dbReference type="InterPro" id="IPR029044">
    <property type="entry name" value="Nucleotide-diphossugar_trans"/>
</dbReference>
<evidence type="ECO:0000256" key="6">
    <source>
        <dbReference type="ARBA" id="ARBA00022968"/>
    </source>
</evidence>
<keyword evidence="8 11" id="KW-0472">Membrane</keyword>
<evidence type="ECO:0000256" key="7">
    <source>
        <dbReference type="ARBA" id="ARBA00022989"/>
    </source>
</evidence>
<keyword evidence="12" id="KW-1185">Reference proteome</keyword>
<evidence type="ECO:0000256" key="3">
    <source>
        <dbReference type="ARBA" id="ARBA00012641"/>
    </source>
</evidence>
<feature type="transmembrane region" description="Helical" evidence="11">
    <location>
        <begin position="7"/>
        <end position="27"/>
    </location>
</feature>
<comment type="subcellular location">
    <subcellularLocation>
        <location evidence="11">Golgi apparatus membrane</location>
        <topology evidence="11">Single-pass type II membrane protein</topology>
    </subcellularLocation>
    <subcellularLocation>
        <location evidence="1">Membrane</location>
        <topology evidence="1">Single-pass type II membrane protein</topology>
    </subcellularLocation>
</comment>
<keyword evidence="4 11" id="KW-0808">Transferase</keyword>
<evidence type="ECO:0000313" key="13">
    <source>
        <dbReference type="RefSeq" id="XP_022248272.1"/>
    </source>
</evidence>
<gene>
    <name evidence="13" type="primary">LOC106464764</name>
</gene>
<evidence type="ECO:0000313" key="12">
    <source>
        <dbReference type="Proteomes" id="UP000694941"/>
    </source>
</evidence>
<dbReference type="GeneID" id="106464764"/>
<evidence type="ECO:0000256" key="2">
    <source>
        <dbReference type="ARBA" id="ARBA00007706"/>
    </source>
</evidence>